<evidence type="ECO:0000313" key="1">
    <source>
        <dbReference type="EMBL" id="MFC3154098.1"/>
    </source>
</evidence>
<reference evidence="2" key="1">
    <citation type="journal article" date="2019" name="Int. J. Syst. Evol. Microbiol.">
        <title>The Global Catalogue of Microorganisms (GCM) 10K type strain sequencing project: providing services to taxonomists for standard genome sequencing and annotation.</title>
        <authorList>
            <consortium name="The Broad Institute Genomics Platform"/>
            <consortium name="The Broad Institute Genome Sequencing Center for Infectious Disease"/>
            <person name="Wu L."/>
            <person name="Ma J."/>
        </authorList>
    </citation>
    <scope>NUCLEOTIDE SEQUENCE [LARGE SCALE GENOMIC DNA]</scope>
    <source>
        <strain evidence="2">KCTC 52141</strain>
    </source>
</reference>
<protein>
    <submittedName>
        <fullName evidence="1">Uncharacterized protein</fullName>
    </submittedName>
</protein>
<sequence length="231" mass="25725">MHSPANSPTQHHNMLLEQVGKVRTLIDDLSACTDETAALIARLQIRSSTLHSAIALPLDAAPLLLADFVVRYIEHVPDFIEAIHAITSDAGIQEQVDPLLKVALDYFLHPPELVRGHSTLQVLLAEAYLAHRLLEEINDRFITLCGSPLAPMDTTRANIVAHELIGEPFAIELDQAVLFSADILLTEHNFKGAAFDRFFAQHREHGWSVELSRWPCLAADRSIFLNFDGQK</sequence>
<evidence type="ECO:0000313" key="2">
    <source>
        <dbReference type="Proteomes" id="UP001595548"/>
    </source>
</evidence>
<name>A0ABV7HJN9_9GAMM</name>
<proteinExistence type="predicted"/>
<dbReference type="Proteomes" id="UP001595548">
    <property type="component" value="Unassembled WGS sequence"/>
</dbReference>
<dbReference type="EMBL" id="JBHRTL010000004">
    <property type="protein sequence ID" value="MFC3154098.1"/>
    <property type="molecule type" value="Genomic_DNA"/>
</dbReference>
<organism evidence="1 2">
    <name type="scientific">Gilvimarinus japonicus</name>
    <dbReference type="NCBI Taxonomy" id="1796469"/>
    <lineage>
        <taxon>Bacteria</taxon>
        <taxon>Pseudomonadati</taxon>
        <taxon>Pseudomonadota</taxon>
        <taxon>Gammaproteobacteria</taxon>
        <taxon>Cellvibrionales</taxon>
        <taxon>Cellvibrionaceae</taxon>
        <taxon>Gilvimarinus</taxon>
    </lineage>
</organism>
<comment type="caution">
    <text evidence="1">The sequence shown here is derived from an EMBL/GenBank/DDBJ whole genome shotgun (WGS) entry which is preliminary data.</text>
</comment>
<accession>A0ABV7HJN9</accession>
<gene>
    <name evidence="1" type="ORF">ACFOEB_02715</name>
</gene>
<keyword evidence="2" id="KW-1185">Reference proteome</keyword>
<dbReference type="RefSeq" id="WP_339617815.1">
    <property type="nucleotide sequence ID" value="NZ_AP031500.1"/>
</dbReference>